<proteinExistence type="predicted"/>
<dbReference type="InterPro" id="IPR043128">
    <property type="entry name" value="Rev_trsase/Diguanyl_cyclase"/>
</dbReference>
<dbReference type="Gene3D" id="3.30.70.270">
    <property type="match status" value="1"/>
</dbReference>
<dbReference type="EMBL" id="SZYD01000004">
    <property type="protein sequence ID" value="KAD6455116.1"/>
    <property type="molecule type" value="Genomic_DNA"/>
</dbReference>
<protein>
    <recommendedName>
        <fullName evidence="2">Reverse transcriptase domain-containing protein</fullName>
    </recommendedName>
</protein>
<dbReference type="CDD" id="cd01647">
    <property type="entry name" value="RT_LTR"/>
    <property type="match status" value="1"/>
</dbReference>
<dbReference type="Proteomes" id="UP000326396">
    <property type="component" value="Linkage Group LG12"/>
</dbReference>
<organism evidence="3 4">
    <name type="scientific">Mikania micrantha</name>
    <name type="common">bitter vine</name>
    <dbReference type="NCBI Taxonomy" id="192012"/>
    <lineage>
        <taxon>Eukaryota</taxon>
        <taxon>Viridiplantae</taxon>
        <taxon>Streptophyta</taxon>
        <taxon>Embryophyta</taxon>
        <taxon>Tracheophyta</taxon>
        <taxon>Spermatophyta</taxon>
        <taxon>Magnoliopsida</taxon>
        <taxon>eudicotyledons</taxon>
        <taxon>Gunneridae</taxon>
        <taxon>Pentapetalae</taxon>
        <taxon>asterids</taxon>
        <taxon>campanulids</taxon>
        <taxon>Asterales</taxon>
        <taxon>Asteraceae</taxon>
        <taxon>Asteroideae</taxon>
        <taxon>Heliantheae alliance</taxon>
        <taxon>Eupatorieae</taxon>
        <taxon>Mikania</taxon>
    </lineage>
</organism>
<feature type="domain" description="Reverse transcriptase" evidence="2">
    <location>
        <begin position="162"/>
        <end position="224"/>
    </location>
</feature>
<dbReference type="Gene3D" id="3.10.10.10">
    <property type="entry name" value="HIV Type 1 Reverse Transcriptase, subunit A, domain 1"/>
    <property type="match status" value="1"/>
</dbReference>
<feature type="region of interest" description="Disordered" evidence="1">
    <location>
        <begin position="19"/>
        <end position="86"/>
    </location>
</feature>
<dbReference type="PANTHER" id="PTHR24559:SF444">
    <property type="entry name" value="REVERSE TRANSCRIPTASE DOMAIN-CONTAINING PROTEIN"/>
    <property type="match status" value="1"/>
</dbReference>
<dbReference type="InterPro" id="IPR053134">
    <property type="entry name" value="RNA-dir_DNA_polymerase"/>
</dbReference>
<accession>A0A5N6PMF2</accession>
<dbReference type="InterPro" id="IPR043502">
    <property type="entry name" value="DNA/RNA_pol_sf"/>
</dbReference>
<keyword evidence="4" id="KW-1185">Reference proteome</keyword>
<reference evidence="3 4" key="1">
    <citation type="submission" date="2019-05" db="EMBL/GenBank/DDBJ databases">
        <title>Mikania micrantha, genome provides insights into the molecular mechanism of rapid growth.</title>
        <authorList>
            <person name="Liu B."/>
        </authorList>
    </citation>
    <scope>NUCLEOTIDE SEQUENCE [LARGE SCALE GENOMIC DNA]</scope>
    <source>
        <strain evidence="3">NLD-2019</strain>
        <tissue evidence="3">Leaf</tissue>
    </source>
</reference>
<evidence type="ECO:0000313" key="3">
    <source>
        <dbReference type="EMBL" id="KAD6455116.1"/>
    </source>
</evidence>
<dbReference type="SUPFAM" id="SSF56672">
    <property type="entry name" value="DNA/RNA polymerases"/>
    <property type="match status" value="1"/>
</dbReference>
<evidence type="ECO:0000313" key="4">
    <source>
        <dbReference type="Proteomes" id="UP000326396"/>
    </source>
</evidence>
<comment type="caution">
    <text evidence="3">The sequence shown here is derived from an EMBL/GenBank/DDBJ whole genome shotgun (WGS) entry which is preliminary data.</text>
</comment>
<evidence type="ECO:0000259" key="2">
    <source>
        <dbReference type="Pfam" id="PF00078"/>
    </source>
</evidence>
<dbReference type="PANTHER" id="PTHR24559">
    <property type="entry name" value="TRANSPOSON TY3-I GAG-POL POLYPROTEIN"/>
    <property type="match status" value="1"/>
</dbReference>
<evidence type="ECO:0000256" key="1">
    <source>
        <dbReference type="SAM" id="MobiDB-lite"/>
    </source>
</evidence>
<name>A0A5N6PMF2_9ASTR</name>
<dbReference type="Pfam" id="PF00078">
    <property type="entry name" value="RVT_1"/>
    <property type="match status" value="1"/>
</dbReference>
<gene>
    <name evidence="3" type="ORF">E3N88_09822</name>
</gene>
<dbReference type="InterPro" id="IPR000477">
    <property type="entry name" value="RT_dom"/>
</dbReference>
<dbReference type="AlphaFoldDB" id="A0A5N6PMF2"/>
<dbReference type="OrthoDB" id="101614at2759"/>
<sequence length="226" mass="25858">MSILHMELMQYLGRQEAPLHRQRKRAAPPVDHQLPILFSDQPPKNSSKTPPAPNPPHVFNIPKANDESANGSIRDNSRPVAQKKRDMATERSQAVIAVVEKLVLSSILKEVQYYTWIENPVMVQKHDDTWRMCVDFKDLNKACPKDCYPLPEIDHKPMVIDSGATYQRVIDSVFKYQIGSNMEAYVDDLVIKSSSEEDMIRDIKETFDNLKKINMKLNPGKCSFGF</sequence>